<dbReference type="PANTHER" id="PTHR13768:SF8">
    <property type="entry name" value="ALPHA-SOLUBLE NSF ATTACHMENT PROTEIN"/>
    <property type="match status" value="1"/>
</dbReference>
<dbReference type="AlphaFoldDB" id="A0A7H9AYQ7"/>
<evidence type="ECO:0000256" key="5">
    <source>
        <dbReference type="ARBA" id="ARBA00022927"/>
    </source>
</evidence>
<evidence type="ECO:0000256" key="3">
    <source>
        <dbReference type="ARBA" id="ARBA00022448"/>
    </source>
</evidence>
<dbReference type="Proteomes" id="UP000509704">
    <property type="component" value="Chromosome 2"/>
</dbReference>
<name>A0A7H9AYQ7_ZYGMR</name>
<reference evidence="8 9" key="1">
    <citation type="submission" date="2020-07" db="EMBL/GenBank/DDBJ databases">
        <title>The yeast mating-type switching endonuclease HO is a domesticated member of an unorthodox homing genetic element family.</title>
        <authorList>
            <person name="Coughlan A.Y."/>
            <person name="Lombardi L."/>
            <person name="Braun-Galleani S."/>
            <person name="Martos A.R."/>
            <person name="Galeote V."/>
            <person name="Bigey F."/>
            <person name="Dequin S."/>
            <person name="Byrne K.P."/>
            <person name="Wolfe K.H."/>
        </authorList>
    </citation>
    <scope>NUCLEOTIDE SEQUENCE [LARGE SCALE GENOMIC DNA]</scope>
    <source>
        <strain evidence="8 9">NRRL Y-6702</strain>
    </source>
</reference>
<dbReference type="GeneID" id="59235102"/>
<evidence type="ECO:0008006" key="10">
    <source>
        <dbReference type="Google" id="ProtNLM"/>
    </source>
</evidence>
<keyword evidence="5 7" id="KW-0653">Protein transport</keyword>
<dbReference type="OrthoDB" id="9984275at2759"/>
<comment type="function">
    <text evidence="7">Required for vesicular transport between the endoplasmic reticulum and the Golgi apparatus.</text>
</comment>
<evidence type="ECO:0000256" key="1">
    <source>
        <dbReference type="ARBA" id="ARBA00004170"/>
    </source>
</evidence>
<sequence length="296" mass="33290">MSDPVELLQRLIRQAEKKGTPSSGFLKMFSGSDSYKYEEAAELCIQAANLYRLRRELKLAGDSFLKAAEYQLKAKNDDEAANTFVETYKSYKSSGEYTNAVDALGSAIEIFTKRGQFRRGANFKFEMGELLENELSDYPKAIESYETAGEWYAQDQALALANKCLIRCADLKALDANYIEAGEVYAKLIKNSVGNRLSQWSLKDYYFKMALCQLAATDIVAATRTVQEGKNTDANFADSREAALAQDLIECVREGDSEALSEKVFNFDKFNKLDKWKTTILLKVKETITEADDDLL</sequence>
<proteinExistence type="inferred from homology"/>
<dbReference type="KEGG" id="zmk:HG535_0B04830"/>
<dbReference type="SUPFAM" id="SSF48452">
    <property type="entry name" value="TPR-like"/>
    <property type="match status" value="1"/>
</dbReference>
<protein>
    <recommendedName>
        <fullName evidence="10">Vesicular-fusion protein SEC17</fullName>
    </recommendedName>
</protein>
<dbReference type="InterPro" id="IPR000744">
    <property type="entry name" value="NSF_attach"/>
</dbReference>
<organism evidence="8 9">
    <name type="scientific">Zygotorulaspora mrakii</name>
    <name type="common">Zygosaccharomyces mrakii</name>
    <dbReference type="NCBI Taxonomy" id="42260"/>
    <lineage>
        <taxon>Eukaryota</taxon>
        <taxon>Fungi</taxon>
        <taxon>Dikarya</taxon>
        <taxon>Ascomycota</taxon>
        <taxon>Saccharomycotina</taxon>
        <taxon>Saccharomycetes</taxon>
        <taxon>Saccharomycetales</taxon>
        <taxon>Saccharomycetaceae</taxon>
        <taxon>Zygotorulaspora</taxon>
    </lineage>
</organism>
<evidence type="ECO:0000256" key="7">
    <source>
        <dbReference type="RuleBase" id="RU367013"/>
    </source>
</evidence>
<dbReference type="Gene3D" id="1.25.40.10">
    <property type="entry name" value="Tetratricopeptide repeat domain"/>
    <property type="match status" value="1"/>
</dbReference>
<dbReference type="GO" id="GO:0006886">
    <property type="term" value="P:intracellular protein transport"/>
    <property type="evidence" value="ECO:0007669"/>
    <property type="project" value="UniProtKB-UniRule"/>
</dbReference>
<dbReference type="FunFam" id="1.25.40.10:FF:000049">
    <property type="entry name" value="Alpha-soluble NSF attachment protein-like"/>
    <property type="match status" value="1"/>
</dbReference>
<evidence type="ECO:0000256" key="6">
    <source>
        <dbReference type="ARBA" id="ARBA00023136"/>
    </source>
</evidence>
<gene>
    <name evidence="8" type="ORF">HG535_0B04830</name>
</gene>
<keyword evidence="9" id="KW-1185">Reference proteome</keyword>
<dbReference type="GO" id="GO:0031201">
    <property type="term" value="C:SNARE complex"/>
    <property type="evidence" value="ECO:0007669"/>
    <property type="project" value="TreeGrafter"/>
</dbReference>
<dbReference type="PANTHER" id="PTHR13768">
    <property type="entry name" value="SOLUBLE NSF ATTACHMENT PROTEIN SNAP"/>
    <property type="match status" value="1"/>
</dbReference>
<keyword evidence="6 7" id="KW-0472">Membrane</keyword>
<dbReference type="EMBL" id="CP058605">
    <property type="protein sequence ID" value="QLG71441.1"/>
    <property type="molecule type" value="Genomic_DNA"/>
</dbReference>
<dbReference type="Pfam" id="PF14938">
    <property type="entry name" value="SNAP"/>
    <property type="match status" value="1"/>
</dbReference>
<keyword evidence="4 7" id="KW-0931">ER-Golgi transport</keyword>
<dbReference type="CDD" id="cd15832">
    <property type="entry name" value="SNAP"/>
    <property type="match status" value="1"/>
</dbReference>
<dbReference type="GO" id="GO:0005774">
    <property type="term" value="C:vacuolar membrane"/>
    <property type="evidence" value="ECO:0007669"/>
    <property type="project" value="TreeGrafter"/>
</dbReference>
<evidence type="ECO:0000313" key="9">
    <source>
        <dbReference type="Proteomes" id="UP000509704"/>
    </source>
</evidence>
<evidence type="ECO:0000256" key="2">
    <source>
        <dbReference type="ARBA" id="ARBA00010050"/>
    </source>
</evidence>
<dbReference type="RefSeq" id="XP_037143169.1">
    <property type="nucleotide sequence ID" value="XM_037287274.1"/>
</dbReference>
<dbReference type="InterPro" id="IPR011990">
    <property type="entry name" value="TPR-like_helical_dom_sf"/>
</dbReference>
<keyword evidence="3 7" id="KW-0813">Transport</keyword>
<dbReference type="GO" id="GO:0005483">
    <property type="term" value="F:soluble NSF attachment protein activity"/>
    <property type="evidence" value="ECO:0007669"/>
    <property type="project" value="UniProtKB-ARBA"/>
</dbReference>
<comment type="similarity">
    <text evidence="2 7">Belongs to the SNAP family.</text>
</comment>
<dbReference type="PRINTS" id="PR00448">
    <property type="entry name" value="NSFATTACHMNT"/>
</dbReference>
<evidence type="ECO:0000313" key="8">
    <source>
        <dbReference type="EMBL" id="QLG71441.1"/>
    </source>
</evidence>
<accession>A0A7H9AYQ7</accession>
<dbReference type="GO" id="GO:0035494">
    <property type="term" value="P:SNARE complex disassembly"/>
    <property type="evidence" value="ECO:0007669"/>
    <property type="project" value="TreeGrafter"/>
</dbReference>
<evidence type="ECO:0000256" key="4">
    <source>
        <dbReference type="ARBA" id="ARBA00022892"/>
    </source>
</evidence>
<dbReference type="GO" id="GO:0019905">
    <property type="term" value="F:syntaxin binding"/>
    <property type="evidence" value="ECO:0007669"/>
    <property type="project" value="TreeGrafter"/>
</dbReference>
<comment type="subcellular location">
    <subcellularLocation>
        <location evidence="1 7">Membrane</location>
        <topology evidence="1 7">Peripheral membrane protein</topology>
    </subcellularLocation>
</comment>